<dbReference type="VEuPathDB" id="FungiDB:RhiirA1_507082"/>
<evidence type="ECO:0000313" key="4">
    <source>
        <dbReference type="Proteomes" id="UP000232722"/>
    </source>
</evidence>
<dbReference type="EMBL" id="LLXH01000330">
    <property type="protein sequence ID" value="PKC68467.1"/>
    <property type="molecule type" value="Genomic_DNA"/>
</dbReference>
<accession>A0A2N0RYS3</accession>
<reference evidence="1 4" key="1">
    <citation type="submission" date="2016-04" db="EMBL/GenBank/DDBJ databases">
        <title>Genome analyses suggest a sexual origin of heterokaryosis in a supposedly ancient asexual fungus.</title>
        <authorList>
            <person name="Ropars J."/>
            <person name="Sedzielewska K."/>
            <person name="Noel J."/>
            <person name="Charron P."/>
            <person name="Farinelli L."/>
            <person name="Marton T."/>
            <person name="Kruger M."/>
            <person name="Pelin A."/>
            <person name="Brachmann A."/>
            <person name="Corradi N."/>
        </authorList>
    </citation>
    <scope>NUCLEOTIDE SEQUENCE [LARGE SCALE GENOMIC DNA]</scope>
    <source>
        <strain evidence="1 4">A5</strain>
    </source>
</reference>
<evidence type="ECO:0000313" key="2">
    <source>
        <dbReference type="EMBL" id="PKC68467.1"/>
    </source>
</evidence>
<reference evidence="1 4" key="2">
    <citation type="submission" date="2017-09" db="EMBL/GenBank/DDBJ databases">
        <title>Extensive intraspecific genome diversity in a model arbuscular mycorrhizal fungus.</title>
        <authorList>
            <person name="Chen E.C."/>
            <person name="Morin E."/>
            <person name="Beaudet D."/>
            <person name="Noel J."/>
            <person name="Ndikumana S."/>
            <person name="Charron P."/>
            <person name="St-Onge C."/>
            <person name="Giorgi J."/>
            <person name="Grigoriev I.V."/>
            <person name="Roux C."/>
            <person name="Martin F.M."/>
            <person name="Corradi N."/>
        </authorList>
    </citation>
    <scope>NUCLEOTIDE SEQUENCE [LARGE SCALE GENOMIC DNA]</scope>
    <source>
        <strain evidence="1 4">A5</strain>
    </source>
</reference>
<dbReference type="VEuPathDB" id="FungiDB:FUN_015203"/>
<dbReference type="VEuPathDB" id="FungiDB:RhiirFUN_011000"/>
<dbReference type="AlphaFoldDB" id="A0A2N0RYS3"/>
<dbReference type="EMBL" id="LLXJ01003304">
    <property type="protein sequence ID" value="PKB97280.1"/>
    <property type="molecule type" value="Genomic_DNA"/>
</dbReference>
<reference evidence="2 3" key="4">
    <citation type="submission" date="2017-10" db="EMBL/GenBank/DDBJ databases">
        <title>Genome analyses suggest a sexual origin of heterokaryosis in a supposedly ancient asexual fungus.</title>
        <authorList>
            <person name="Corradi N."/>
            <person name="Sedzielewska K."/>
            <person name="Noel J."/>
            <person name="Charron P."/>
            <person name="Farinelli L."/>
            <person name="Marton T."/>
            <person name="Kruger M."/>
            <person name="Pelin A."/>
            <person name="Brachmann A."/>
            <person name="Corradi N."/>
        </authorList>
    </citation>
    <scope>NUCLEOTIDE SEQUENCE [LARGE SCALE GENOMIC DNA]</scope>
    <source>
        <strain evidence="2 3">A1</strain>
    </source>
</reference>
<proteinExistence type="predicted"/>
<evidence type="ECO:0000313" key="1">
    <source>
        <dbReference type="EMBL" id="PKB97280.1"/>
    </source>
</evidence>
<dbReference type="Proteomes" id="UP000232688">
    <property type="component" value="Unassembled WGS sequence"/>
</dbReference>
<organism evidence="2 3">
    <name type="scientific">Rhizophagus irregularis</name>
    <dbReference type="NCBI Taxonomy" id="588596"/>
    <lineage>
        <taxon>Eukaryota</taxon>
        <taxon>Fungi</taxon>
        <taxon>Fungi incertae sedis</taxon>
        <taxon>Mucoromycota</taxon>
        <taxon>Glomeromycotina</taxon>
        <taxon>Glomeromycetes</taxon>
        <taxon>Glomerales</taxon>
        <taxon>Glomeraceae</taxon>
        <taxon>Rhizophagus</taxon>
    </lineage>
</organism>
<dbReference type="Proteomes" id="UP000232722">
    <property type="component" value="Unassembled WGS sequence"/>
</dbReference>
<sequence>MSQNNLQNNQNDPTFNLQSTAEQHSNINNYNVISDSSDNHISTFYTNHYSDKQPTYNGNITSTLPPVSSPYVPGPQQTIENTTFPLNSFNMNSINPSQSEILSFDIPGYKIIIIPFPLNSINMNSNNPPQSGIPSFDIPGYKIIVIPTFSQQDNTCLNYSSSVTTNTQFTQFQQ</sequence>
<protein>
    <submittedName>
        <fullName evidence="2">Uncharacterized protein</fullName>
    </submittedName>
</protein>
<evidence type="ECO:0000313" key="3">
    <source>
        <dbReference type="Proteomes" id="UP000232688"/>
    </source>
</evidence>
<comment type="caution">
    <text evidence="2">The sequence shown here is derived from an EMBL/GenBank/DDBJ whole genome shotgun (WGS) entry which is preliminary data.</text>
</comment>
<gene>
    <name evidence="2" type="ORF">RhiirA1_507082</name>
    <name evidence="1" type="ORF">RhiirA5_468620</name>
</gene>
<name>A0A2N0RYS3_9GLOM</name>
<reference evidence="2 3" key="3">
    <citation type="submission" date="2017-10" db="EMBL/GenBank/DDBJ databases">
        <title>Extensive intraspecific genome diversity in a model arbuscular mycorrhizal fungus.</title>
        <authorList>
            <person name="Chen E.C.H."/>
            <person name="Morin E."/>
            <person name="Baudet D."/>
            <person name="Noel J."/>
            <person name="Ndikumana S."/>
            <person name="Charron P."/>
            <person name="St-Onge C."/>
            <person name="Giorgi J."/>
            <person name="Grigoriev I.V."/>
            <person name="Roux C."/>
            <person name="Martin F.M."/>
            <person name="Corradi N."/>
        </authorList>
    </citation>
    <scope>NUCLEOTIDE SEQUENCE [LARGE SCALE GENOMIC DNA]</scope>
    <source>
        <strain evidence="2 3">A1</strain>
    </source>
</reference>